<gene>
    <name evidence="1" type="ORF">FHS03_004862</name>
</gene>
<dbReference type="RefSeq" id="WP_183443454.1">
    <property type="nucleotide sequence ID" value="NZ_JACHXD010000019.1"/>
</dbReference>
<name>A0A7W5BGD6_9BURK</name>
<comment type="caution">
    <text evidence="1">The sequence shown here is derived from an EMBL/GenBank/DDBJ whole genome shotgun (WGS) entry which is preliminary data.</text>
</comment>
<protein>
    <submittedName>
        <fullName evidence="1">Uncharacterized protein</fullName>
    </submittedName>
</protein>
<organism evidence="1 2">
    <name type="scientific">Pseudoduganella violacea</name>
    <dbReference type="NCBI Taxonomy" id="1715466"/>
    <lineage>
        <taxon>Bacteria</taxon>
        <taxon>Pseudomonadati</taxon>
        <taxon>Pseudomonadota</taxon>
        <taxon>Betaproteobacteria</taxon>
        <taxon>Burkholderiales</taxon>
        <taxon>Oxalobacteraceae</taxon>
        <taxon>Telluria group</taxon>
        <taxon>Pseudoduganella</taxon>
    </lineage>
</organism>
<sequence length="92" mass="10357">MATRCTQWKTALARRLPQAFTYAACYAAALPGKIDPNAQSDYEQMLFLHHADILVSGDGRFLHDAFLALWKPRGKVLMTPDEFLIFVNSLTV</sequence>
<dbReference type="EMBL" id="JACHXD010000019">
    <property type="protein sequence ID" value="MBB3121770.1"/>
    <property type="molecule type" value="Genomic_DNA"/>
</dbReference>
<proteinExistence type="predicted"/>
<accession>A0A7W5BGD6</accession>
<keyword evidence="2" id="KW-1185">Reference proteome</keyword>
<reference evidence="1 2" key="1">
    <citation type="submission" date="2020-08" db="EMBL/GenBank/DDBJ databases">
        <title>Genomic Encyclopedia of Type Strains, Phase III (KMG-III): the genomes of soil and plant-associated and newly described type strains.</title>
        <authorList>
            <person name="Whitman W."/>
        </authorList>
    </citation>
    <scope>NUCLEOTIDE SEQUENCE [LARGE SCALE GENOMIC DNA]</scope>
    <source>
        <strain evidence="1 2">CECT 8897</strain>
    </source>
</reference>
<evidence type="ECO:0000313" key="2">
    <source>
        <dbReference type="Proteomes" id="UP000541535"/>
    </source>
</evidence>
<dbReference type="Proteomes" id="UP000541535">
    <property type="component" value="Unassembled WGS sequence"/>
</dbReference>
<dbReference type="AlphaFoldDB" id="A0A7W5BGD6"/>
<evidence type="ECO:0000313" key="1">
    <source>
        <dbReference type="EMBL" id="MBB3121770.1"/>
    </source>
</evidence>